<protein>
    <recommendedName>
        <fullName evidence="10">Homeobox-leucine zipper protein</fullName>
    </recommendedName>
    <alternativeName>
        <fullName evidence="10">HD-ZIP protein</fullName>
    </alternativeName>
    <alternativeName>
        <fullName evidence="10">Homeodomain transcription factor</fullName>
    </alternativeName>
</protein>
<dbReference type="InterPro" id="IPR009057">
    <property type="entry name" value="Homeodomain-like_sf"/>
</dbReference>
<comment type="caution">
    <text evidence="14">The sequence shown here is derived from an EMBL/GenBank/DDBJ whole genome shotgun (WGS) entry which is preliminary data.</text>
</comment>
<evidence type="ECO:0000256" key="6">
    <source>
        <dbReference type="ARBA" id="ARBA00023242"/>
    </source>
</evidence>
<evidence type="ECO:0000256" key="8">
    <source>
        <dbReference type="PROSITE-ProRule" id="PRU00108"/>
    </source>
</evidence>
<dbReference type="InterPro" id="IPR003106">
    <property type="entry name" value="Leu_zip_homeo"/>
</dbReference>
<name>A0AAN9E7E1_CROPI</name>
<feature type="coiled-coil region" evidence="11">
    <location>
        <begin position="174"/>
        <end position="222"/>
    </location>
</feature>
<dbReference type="Pfam" id="PF00046">
    <property type="entry name" value="Homeodomain"/>
    <property type="match status" value="1"/>
</dbReference>
<keyword evidence="5 10" id="KW-0804">Transcription</keyword>
<dbReference type="GO" id="GO:0000981">
    <property type="term" value="F:DNA-binding transcription factor activity, RNA polymerase II-specific"/>
    <property type="evidence" value="ECO:0007669"/>
    <property type="project" value="UniProtKB-UniRule"/>
</dbReference>
<comment type="subcellular location">
    <subcellularLocation>
        <location evidence="1 8 9">Nucleus</location>
    </subcellularLocation>
</comment>
<dbReference type="EMBL" id="JAYWIO010000008">
    <property type="protein sequence ID" value="KAK7245005.1"/>
    <property type="molecule type" value="Genomic_DNA"/>
</dbReference>
<evidence type="ECO:0000256" key="3">
    <source>
        <dbReference type="ARBA" id="ARBA00023125"/>
    </source>
</evidence>
<feature type="domain" description="Homeobox" evidence="13">
    <location>
        <begin position="122"/>
        <end position="182"/>
    </location>
</feature>
<evidence type="ECO:0000256" key="2">
    <source>
        <dbReference type="ARBA" id="ARBA00023015"/>
    </source>
</evidence>
<keyword evidence="4 8" id="KW-0371">Homeobox</keyword>
<dbReference type="SMART" id="SM00389">
    <property type="entry name" value="HOX"/>
    <property type="match status" value="1"/>
</dbReference>
<evidence type="ECO:0000256" key="10">
    <source>
        <dbReference type="RuleBase" id="RU369038"/>
    </source>
</evidence>
<dbReference type="CDD" id="cd00086">
    <property type="entry name" value="homeodomain"/>
    <property type="match status" value="1"/>
</dbReference>
<feature type="DNA-binding region" description="Homeobox" evidence="8">
    <location>
        <begin position="124"/>
        <end position="183"/>
    </location>
</feature>
<proteinExistence type="inferred from homology"/>
<keyword evidence="6 8" id="KW-0539">Nucleus</keyword>
<organism evidence="14 15">
    <name type="scientific">Crotalaria pallida</name>
    <name type="common">Smooth rattlebox</name>
    <name type="synonym">Crotalaria striata</name>
    <dbReference type="NCBI Taxonomy" id="3830"/>
    <lineage>
        <taxon>Eukaryota</taxon>
        <taxon>Viridiplantae</taxon>
        <taxon>Streptophyta</taxon>
        <taxon>Embryophyta</taxon>
        <taxon>Tracheophyta</taxon>
        <taxon>Spermatophyta</taxon>
        <taxon>Magnoliopsida</taxon>
        <taxon>eudicotyledons</taxon>
        <taxon>Gunneridae</taxon>
        <taxon>Pentapetalae</taxon>
        <taxon>rosids</taxon>
        <taxon>fabids</taxon>
        <taxon>Fabales</taxon>
        <taxon>Fabaceae</taxon>
        <taxon>Papilionoideae</taxon>
        <taxon>50 kb inversion clade</taxon>
        <taxon>genistoids sensu lato</taxon>
        <taxon>core genistoids</taxon>
        <taxon>Crotalarieae</taxon>
        <taxon>Crotalaria</taxon>
    </lineage>
</organism>
<dbReference type="GO" id="GO:0043565">
    <property type="term" value="F:sequence-specific DNA binding"/>
    <property type="evidence" value="ECO:0007669"/>
    <property type="project" value="InterPro"/>
</dbReference>
<keyword evidence="2 10" id="KW-0805">Transcription regulation</keyword>
<dbReference type="PROSITE" id="PS00027">
    <property type="entry name" value="HOMEOBOX_1"/>
    <property type="match status" value="1"/>
</dbReference>
<dbReference type="GO" id="GO:0005634">
    <property type="term" value="C:nucleus"/>
    <property type="evidence" value="ECO:0007669"/>
    <property type="project" value="UniProtKB-SubCell"/>
</dbReference>
<feature type="region of interest" description="Disordered" evidence="12">
    <location>
        <begin position="40"/>
        <end position="60"/>
    </location>
</feature>
<comment type="function">
    <text evidence="10">Transcription factor.</text>
</comment>
<evidence type="ECO:0000313" key="15">
    <source>
        <dbReference type="Proteomes" id="UP001372338"/>
    </source>
</evidence>
<dbReference type="InterPro" id="IPR017970">
    <property type="entry name" value="Homeobox_CS"/>
</dbReference>
<evidence type="ECO:0000256" key="4">
    <source>
        <dbReference type="ARBA" id="ARBA00023155"/>
    </source>
</evidence>
<dbReference type="Pfam" id="PF02183">
    <property type="entry name" value="HALZ"/>
    <property type="match status" value="1"/>
</dbReference>
<dbReference type="GO" id="GO:0045893">
    <property type="term" value="P:positive regulation of DNA-templated transcription"/>
    <property type="evidence" value="ECO:0007669"/>
    <property type="project" value="TreeGrafter"/>
</dbReference>
<reference evidence="14 15" key="1">
    <citation type="submission" date="2024-01" db="EMBL/GenBank/DDBJ databases">
        <title>The genomes of 5 underutilized Papilionoideae crops provide insights into root nodulation and disease resistanc.</title>
        <authorList>
            <person name="Yuan L."/>
        </authorList>
    </citation>
    <scope>NUCLEOTIDE SEQUENCE [LARGE SCALE GENOMIC DNA]</scope>
    <source>
        <strain evidence="14">ZHUSHIDOU_FW_LH</strain>
        <tissue evidence="14">Leaf</tissue>
    </source>
</reference>
<evidence type="ECO:0000256" key="7">
    <source>
        <dbReference type="ARBA" id="ARBA00025748"/>
    </source>
</evidence>
<evidence type="ECO:0000313" key="14">
    <source>
        <dbReference type="EMBL" id="KAK7245005.1"/>
    </source>
</evidence>
<dbReference type="SUPFAM" id="SSF46689">
    <property type="entry name" value="Homeodomain-like"/>
    <property type="match status" value="1"/>
</dbReference>
<dbReference type="PROSITE" id="PS50071">
    <property type="entry name" value="HOMEOBOX_2"/>
    <property type="match status" value="1"/>
</dbReference>
<evidence type="ECO:0000256" key="1">
    <source>
        <dbReference type="ARBA" id="ARBA00004123"/>
    </source>
</evidence>
<accession>A0AAN9E7E1</accession>
<evidence type="ECO:0000256" key="9">
    <source>
        <dbReference type="RuleBase" id="RU000682"/>
    </source>
</evidence>
<sequence length="285" mass="33468">MLNREIVRLMHISSIISAFLYLKLSFQSFFSSTQKTKSHGNYSEIQRMRSESGRVSKKGRKRKVKLDMDWNENTIPFSFVSPAESSLSFLYNNNNIPYPEVKQQQALEISQRLLPEMDKMNNGTREKKRRLTISQIESLEKSFQEEIKLEPNRKMKLSKELGLEPRQIAVWFQNRRTRWKAKQLESMYDSLKQEFHVISKEKQKLQDEVMKLKGKLREQALMAQISSGYGGISGEETVESTTEEMHESNKLAYGKQIAENYSSFNVEDYNNEVQLPHWTDVPYYP</sequence>
<dbReference type="InterPro" id="IPR045224">
    <property type="entry name" value="HDZip_class_I_plant"/>
</dbReference>
<evidence type="ECO:0000256" key="12">
    <source>
        <dbReference type="SAM" id="MobiDB-lite"/>
    </source>
</evidence>
<comment type="similarity">
    <text evidence="7 10">Belongs to the HD-ZIP homeobox family. Class I subfamily.</text>
</comment>
<dbReference type="Proteomes" id="UP001372338">
    <property type="component" value="Unassembled WGS sequence"/>
</dbReference>
<evidence type="ECO:0000259" key="13">
    <source>
        <dbReference type="PROSITE" id="PS50071"/>
    </source>
</evidence>
<dbReference type="PANTHER" id="PTHR24326:SF591">
    <property type="entry name" value="HOMEOBOX-LEUCINE ZIPPER PROTEIN ATHB-51-RELATED"/>
    <property type="match status" value="1"/>
</dbReference>
<dbReference type="InterPro" id="IPR001356">
    <property type="entry name" value="HD"/>
</dbReference>
<gene>
    <name evidence="14" type="ORF">RIF29_39835</name>
</gene>
<keyword evidence="3 8" id="KW-0238">DNA-binding</keyword>
<dbReference type="PANTHER" id="PTHR24326">
    <property type="entry name" value="HOMEOBOX-LEUCINE ZIPPER PROTEIN"/>
    <property type="match status" value="1"/>
</dbReference>
<evidence type="ECO:0000256" key="11">
    <source>
        <dbReference type="SAM" id="Coils"/>
    </source>
</evidence>
<keyword evidence="11" id="KW-0175">Coiled coil</keyword>
<dbReference type="AlphaFoldDB" id="A0AAN9E7E1"/>
<dbReference type="Gene3D" id="1.10.10.60">
    <property type="entry name" value="Homeodomain-like"/>
    <property type="match status" value="1"/>
</dbReference>
<keyword evidence="15" id="KW-1185">Reference proteome</keyword>
<evidence type="ECO:0000256" key="5">
    <source>
        <dbReference type="ARBA" id="ARBA00023163"/>
    </source>
</evidence>